<organism evidence="3 4">
    <name type="scientific">Candidatus Daviesbacteria bacterium RIFCSPHIGHO2_12_FULL_37_11</name>
    <dbReference type="NCBI Taxonomy" id="1797777"/>
    <lineage>
        <taxon>Bacteria</taxon>
        <taxon>Candidatus Daviesiibacteriota</taxon>
    </lineage>
</organism>
<keyword evidence="2" id="KW-1133">Transmembrane helix</keyword>
<evidence type="ECO:0000313" key="3">
    <source>
        <dbReference type="EMBL" id="OGE38997.1"/>
    </source>
</evidence>
<evidence type="ECO:0000313" key="4">
    <source>
        <dbReference type="Proteomes" id="UP000176527"/>
    </source>
</evidence>
<comment type="caution">
    <text evidence="3">The sequence shown here is derived from an EMBL/GenBank/DDBJ whole genome shotgun (WGS) entry which is preliminary data.</text>
</comment>
<proteinExistence type="predicted"/>
<dbReference type="EMBL" id="MFDE01000007">
    <property type="protein sequence ID" value="OGE38997.1"/>
    <property type="molecule type" value="Genomic_DNA"/>
</dbReference>
<keyword evidence="2" id="KW-0812">Transmembrane</keyword>
<evidence type="ECO:0000256" key="1">
    <source>
        <dbReference type="SAM" id="MobiDB-lite"/>
    </source>
</evidence>
<evidence type="ECO:0000256" key="2">
    <source>
        <dbReference type="SAM" id="Phobius"/>
    </source>
</evidence>
<gene>
    <name evidence="3" type="ORF">A3F00_01785</name>
</gene>
<keyword evidence="2" id="KW-0472">Membrane</keyword>
<feature type="compositionally biased region" description="Polar residues" evidence="1">
    <location>
        <begin position="1"/>
        <end position="12"/>
    </location>
</feature>
<feature type="region of interest" description="Disordered" evidence="1">
    <location>
        <begin position="1"/>
        <end position="33"/>
    </location>
</feature>
<dbReference type="AlphaFoldDB" id="A0A1F5KDH7"/>
<dbReference type="Proteomes" id="UP000176527">
    <property type="component" value="Unassembled WGS sequence"/>
</dbReference>
<accession>A0A1F5KDH7</accession>
<protein>
    <submittedName>
        <fullName evidence="3">Uncharacterized protein</fullName>
    </submittedName>
</protein>
<feature type="transmembrane region" description="Helical" evidence="2">
    <location>
        <begin position="38"/>
        <end position="58"/>
    </location>
</feature>
<name>A0A1F5KDH7_9BACT</name>
<sequence>MENSQLNPQAPQSIPVDPNPVVTPLQPNTSSSGNSRKILIVISILAVLTLVAGGLIYFRGNLKFNKSQTAQTVQNAFDDLKTDLEATDVGASEDDLSSFDKDLNSL</sequence>
<reference evidence="3 4" key="1">
    <citation type="journal article" date="2016" name="Nat. Commun.">
        <title>Thousands of microbial genomes shed light on interconnected biogeochemical processes in an aquifer system.</title>
        <authorList>
            <person name="Anantharaman K."/>
            <person name="Brown C.T."/>
            <person name="Hug L.A."/>
            <person name="Sharon I."/>
            <person name="Castelle C.J."/>
            <person name="Probst A.J."/>
            <person name="Thomas B.C."/>
            <person name="Singh A."/>
            <person name="Wilkins M.J."/>
            <person name="Karaoz U."/>
            <person name="Brodie E.L."/>
            <person name="Williams K.H."/>
            <person name="Hubbard S.S."/>
            <person name="Banfield J.F."/>
        </authorList>
    </citation>
    <scope>NUCLEOTIDE SEQUENCE [LARGE SCALE GENOMIC DNA]</scope>
</reference>